<evidence type="ECO:0000256" key="2">
    <source>
        <dbReference type="ARBA" id="ARBA00022603"/>
    </source>
</evidence>
<dbReference type="Gene3D" id="3.40.50.150">
    <property type="entry name" value="Vaccinia Virus protein VP39"/>
    <property type="match status" value="1"/>
</dbReference>
<dbReference type="EMBL" id="WPAF01000048">
    <property type="protein sequence ID" value="KAF0132653.1"/>
    <property type="molecule type" value="Genomic_DNA"/>
</dbReference>
<evidence type="ECO:0000313" key="10">
    <source>
        <dbReference type="Proteomes" id="UP000488506"/>
    </source>
</evidence>
<gene>
    <name evidence="9" type="ORF">FD145_1605</name>
</gene>
<dbReference type="GO" id="GO:0009007">
    <property type="term" value="F:site-specific DNA-methyltransferase (adenine-specific) activity"/>
    <property type="evidence" value="ECO:0007669"/>
    <property type="project" value="UniProtKB-EC"/>
</dbReference>
<keyword evidence="9" id="KW-0378">Hydrolase</keyword>
<organism evidence="9 10">
    <name type="scientific">Candidatus Saganbacteria bacterium</name>
    <dbReference type="NCBI Taxonomy" id="2575572"/>
    <lineage>
        <taxon>Bacteria</taxon>
        <taxon>Bacillati</taxon>
        <taxon>Saganbacteria</taxon>
    </lineage>
</organism>
<dbReference type="GO" id="GO:0009307">
    <property type="term" value="P:DNA restriction-modification system"/>
    <property type="evidence" value="ECO:0007669"/>
    <property type="project" value="UniProtKB-KW"/>
</dbReference>
<evidence type="ECO:0000313" key="9">
    <source>
        <dbReference type="EMBL" id="KAF0132653.1"/>
    </source>
</evidence>
<dbReference type="InterPro" id="IPR029063">
    <property type="entry name" value="SAM-dependent_MTases_sf"/>
</dbReference>
<dbReference type="EC" id="2.1.1.72" evidence="1"/>
<dbReference type="PANTHER" id="PTHR33841">
    <property type="entry name" value="DNA METHYLTRANSFERASE YEEA-RELATED"/>
    <property type="match status" value="1"/>
</dbReference>
<dbReference type="Pfam" id="PF04313">
    <property type="entry name" value="HSDR_N"/>
    <property type="match status" value="1"/>
</dbReference>
<keyword evidence="4" id="KW-0680">Restriction system</keyword>
<dbReference type="GO" id="GO:0032259">
    <property type="term" value="P:methylation"/>
    <property type="evidence" value="ECO:0007669"/>
    <property type="project" value="UniProtKB-KW"/>
</dbReference>
<dbReference type="AlphaFoldDB" id="A0A833KZJ6"/>
<dbReference type="GO" id="GO:0008170">
    <property type="term" value="F:N-methyltransferase activity"/>
    <property type="evidence" value="ECO:0007669"/>
    <property type="project" value="InterPro"/>
</dbReference>
<keyword evidence="3" id="KW-0808">Transferase</keyword>
<reference evidence="9 10" key="1">
    <citation type="submission" date="2019-12" db="EMBL/GenBank/DDBJ databases">
        <authorList>
            <person name="Wolfe R."/>
            <person name="Danczak R."/>
            <person name="Wilkins M."/>
        </authorList>
    </citation>
    <scope>NUCLEOTIDE SEQUENCE [LARGE SCALE GENOMIC DNA]</scope>
    <source>
        <strain evidence="9">X2_MaxBin.013</strain>
    </source>
</reference>
<dbReference type="PRINTS" id="PR00507">
    <property type="entry name" value="N12N6MTFRASE"/>
</dbReference>
<evidence type="ECO:0000259" key="8">
    <source>
        <dbReference type="Pfam" id="PF04313"/>
    </source>
</evidence>
<accession>A0A833KZJ6</accession>
<sequence length="448" mass="52279">MPAPKQIIELVERFERNLEEYKSGRYNETQLRREFLDPFFEALGWDVNNKQGHAPAYRDVTHEDRLSVGEWTKSPDYCFRVGKERKFFLEAKKPSVNVKEDISPAYQLRRYAWSAKLSLSILSDFEEFAVYDCRIKPIKTNGAKVARIIYFTYKDYVEKWDEIAGIFSREAVLKGSFDKYAESGKKKRGTAEVDEEFLKEIESWRELLAKNIADNNPKLSTRELNYAVQSTIDRIIFLRICEDRRIEDYARLMALQNGDNTYPRLCELFRQADDKYNSGLFHFSEEKGRTGHPDSLSLKLKIDDKPIKEIIKGLYYPDSPYQFDYMPIEILGQVYEQFLGKVIHLTESHRAVIEEKPEVRKAGGVYYTPKYIVDYIVKNTVGKLLEGKNPKQAAKIKILDPACGSGSFLIGAYQYLLDWHREWYVNDGALEWAKKKSPALYQDTQGEW</sequence>
<feature type="domain" description="DNA methylase adenine-specific" evidence="7">
    <location>
        <begin position="329"/>
        <end position="417"/>
    </location>
</feature>
<dbReference type="Pfam" id="PF02384">
    <property type="entry name" value="N6_Mtase"/>
    <property type="match status" value="1"/>
</dbReference>
<comment type="catalytic activity">
    <reaction evidence="6">
        <text>a 2'-deoxyadenosine in DNA + S-adenosyl-L-methionine = an N(6)-methyl-2'-deoxyadenosine in DNA + S-adenosyl-L-homocysteine + H(+)</text>
        <dbReference type="Rhea" id="RHEA:15197"/>
        <dbReference type="Rhea" id="RHEA-COMP:12418"/>
        <dbReference type="Rhea" id="RHEA-COMP:12419"/>
        <dbReference type="ChEBI" id="CHEBI:15378"/>
        <dbReference type="ChEBI" id="CHEBI:57856"/>
        <dbReference type="ChEBI" id="CHEBI:59789"/>
        <dbReference type="ChEBI" id="CHEBI:90615"/>
        <dbReference type="ChEBI" id="CHEBI:90616"/>
        <dbReference type="EC" id="2.1.1.72"/>
    </reaction>
</comment>
<dbReference type="GO" id="GO:0003677">
    <property type="term" value="F:DNA binding"/>
    <property type="evidence" value="ECO:0007669"/>
    <property type="project" value="UniProtKB-KW"/>
</dbReference>
<evidence type="ECO:0000259" key="7">
    <source>
        <dbReference type="Pfam" id="PF02384"/>
    </source>
</evidence>
<proteinExistence type="predicted"/>
<keyword evidence="9" id="KW-0255">Endonuclease</keyword>
<dbReference type="InterPro" id="IPR050953">
    <property type="entry name" value="N4_N6_ade-DNA_methylase"/>
</dbReference>
<dbReference type="InterPro" id="IPR007409">
    <property type="entry name" value="Restrct_endonuc_type1_HsdR_N"/>
</dbReference>
<feature type="domain" description="Restriction endonuclease type I HsdR N-terminal" evidence="8">
    <location>
        <begin position="26"/>
        <end position="134"/>
    </location>
</feature>
<evidence type="ECO:0000256" key="1">
    <source>
        <dbReference type="ARBA" id="ARBA00011900"/>
    </source>
</evidence>
<dbReference type="GO" id="GO:0004519">
    <property type="term" value="F:endonuclease activity"/>
    <property type="evidence" value="ECO:0007669"/>
    <property type="project" value="UniProtKB-KW"/>
</dbReference>
<dbReference type="PANTHER" id="PTHR33841:SF6">
    <property type="entry name" value="TYPE II METHYLTRANSFERASE M.HINDII"/>
    <property type="match status" value="1"/>
</dbReference>
<name>A0A833KZJ6_UNCSA</name>
<comment type="caution">
    <text evidence="9">The sequence shown here is derived from an EMBL/GenBank/DDBJ whole genome shotgun (WGS) entry which is preliminary data.</text>
</comment>
<dbReference type="SUPFAM" id="SSF53335">
    <property type="entry name" value="S-adenosyl-L-methionine-dependent methyltransferases"/>
    <property type="match status" value="1"/>
</dbReference>
<evidence type="ECO:0000256" key="6">
    <source>
        <dbReference type="ARBA" id="ARBA00047942"/>
    </source>
</evidence>
<evidence type="ECO:0000256" key="5">
    <source>
        <dbReference type="ARBA" id="ARBA00023125"/>
    </source>
</evidence>
<keyword evidence="9" id="KW-0540">Nuclease</keyword>
<evidence type="ECO:0000256" key="4">
    <source>
        <dbReference type="ARBA" id="ARBA00022747"/>
    </source>
</evidence>
<keyword evidence="5" id="KW-0238">DNA-binding</keyword>
<dbReference type="InterPro" id="IPR003356">
    <property type="entry name" value="DNA_methylase_A-5"/>
</dbReference>
<dbReference type="Proteomes" id="UP000488506">
    <property type="component" value="Unassembled WGS sequence"/>
</dbReference>
<protein>
    <recommendedName>
        <fullName evidence="1">site-specific DNA-methyltransferase (adenine-specific)</fullName>
        <ecNumber evidence="1">2.1.1.72</ecNumber>
    </recommendedName>
</protein>
<keyword evidence="2" id="KW-0489">Methyltransferase</keyword>
<evidence type="ECO:0000256" key="3">
    <source>
        <dbReference type="ARBA" id="ARBA00022679"/>
    </source>
</evidence>